<accession>A0A1M5V252</accession>
<protein>
    <submittedName>
        <fullName evidence="2">Acetyltransferase (GNAT) domain-containing protein</fullName>
    </submittedName>
</protein>
<evidence type="ECO:0000313" key="3">
    <source>
        <dbReference type="Proteomes" id="UP000184526"/>
    </source>
</evidence>
<dbReference type="PANTHER" id="PTHR43451">
    <property type="entry name" value="ACETYLTRANSFERASE (GNAT) FAMILY PROTEIN"/>
    <property type="match status" value="1"/>
</dbReference>
<dbReference type="InterPro" id="IPR000182">
    <property type="entry name" value="GNAT_dom"/>
</dbReference>
<dbReference type="SUPFAM" id="SSF55729">
    <property type="entry name" value="Acyl-CoA N-acyltransferases (Nat)"/>
    <property type="match status" value="1"/>
</dbReference>
<dbReference type="EMBL" id="FQXP01000004">
    <property type="protein sequence ID" value="SHH69240.1"/>
    <property type="molecule type" value="Genomic_DNA"/>
</dbReference>
<sequence>MEYLIRKVKDTELDRGFSLIWRTFSEFVSPDYTDEAVDNFKRNIIDNMDYRNFFISGKEVMYGAYSKDELLGVVSVRGSDFISCVFVNKEYHRNGIAKALFSQVISDLKKQEVKSIKLNSTPYAVPFYHSIGFKDLGKQQTYQGILFTPMELRL</sequence>
<keyword evidence="3" id="KW-1185">Reference proteome</keyword>
<dbReference type="PANTHER" id="PTHR43451:SF1">
    <property type="entry name" value="ACETYLTRANSFERASE"/>
    <property type="match status" value="1"/>
</dbReference>
<dbReference type="InterPro" id="IPR052564">
    <property type="entry name" value="N-acetyltrans/Recomb-assoc"/>
</dbReference>
<feature type="domain" description="N-acetyltransferase" evidence="1">
    <location>
        <begin position="3"/>
        <end position="154"/>
    </location>
</feature>
<dbReference type="InterPro" id="IPR016181">
    <property type="entry name" value="Acyl_CoA_acyltransferase"/>
</dbReference>
<name>A0A1M5V252_9CLOT</name>
<keyword evidence="2" id="KW-0808">Transferase</keyword>
<dbReference type="Proteomes" id="UP000184526">
    <property type="component" value="Unassembled WGS sequence"/>
</dbReference>
<dbReference type="RefSeq" id="WP_072830816.1">
    <property type="nucleotide sequence ID" value="NZ_FQXP01000004.1"/>
</dbReference>
<gene>
    <name evidence="2" type="ORF">SAMN02745196_01057</name>
</gene>
<dbReference type="CDD" id="cd04301">
    <property type="entry name" value="NAT_SF"/>
    <property type="match status" value="1"/>
</dbReference>
<dbReference type="STRING" id="1121306.SAMN02745196_01057"/>
<dbReference type="GO" id="GO:0016747">
    <property type="term" value="F:acyltransferase activity, transferring groups other than amino-acyl groups"/>
    <property type="evidence" value="ECO:0007669"/>
    <property type="project" value="InterPro"/>
</dbReference>
<dbReference type="PROSITE" id="PS51186">
    <property type="entry name" value="GNAT"/>
    <property type="match status" value="1"/>
</dbReference>
<dbReference type="Pfam" id="PF13673">
    <property type="entry name" value="Acetyltransf_10"/>
    <property type="match status" value="1"/>
</dbReference>
<dbReference type="AlphaFoldDB" id="A0A1M5V252"/>
<evidence type="ECO:0000313" key="2">
    <source>
        <dbReference type="EMBL" id="SHH69240.1"/>
    </source>
</evidence>
<evidence type="ECO:0000259" key="1">
    <source>
        <dbReference type="PROSITE" id="PS51186"/>
    </source>
</evidence>
<reference evidence="2 3" key="1">
    <citation type="submission" date="2016-11" db="EMBL/GenBank/DDBJ databases">
        <authorList>
            <person name="Jaros S."/>
            <person name="Januszkiewicz K."/>
            <person name="Wedrychowicz H."/>
        </authorList>
    </citation>
    <scope>NUCLEOTIDE SEQUENCE [LARGE SCALE GENOMIC DNA]</scope>
    <source>
        <strain evidence="2 3">DSM 3089</strain>
    </source>
</reference>
<proteinExistence type="predicted"/>
<organism evidence="2 3">
    <name type="scientific">Clostridium collagenovorans DSM 3089</name>
    <dbReference type="NCBI Taxonomy" id="1121306"/>
    <lineage>
        <taxon>Bacteria</taxon>
        <taxon>Bacillati</taxon>
        <taxon>Bacillota</taxon>
        <taxon>Clostridia</taxon>
        <taxon>Eubacteriales</taxon>
        <taxon>Clostridiaceae</taxon>
        <taxon>Clostridium</taxon>
    </lineage>
</organism>
<dbReference type="Gene3D" id="3.40.630.30">
    <property type="match status" value="1"/>
</dbReference>